<gene>
    <name evidence="1" type="ORF">HZT40_02440</name>
</gene>
<evidence type="ECO:0008006" key="3">
    <source>
        <dbReference type="Google" id="ProtNLM"/>
    </source>
</evidence>
<protein>
    <recommendedName>
        <fullName evidence="3">Transposase</fullName>
    </recommendedName>
</protein>
<dbReference type="AlphaFoldDB" id="A0A7L6ANL8"/>
<dbReference type="EMBL" id="CP059265">
    <property type="protein sequence ID" value="QLQ30660.1"/>
    <property type="molecule type" value="Genomic_DNA"/>
</dbReference>
<accession>A0A7L6ANL8</accession>
<evidence type="ECO:0000313" key="2">
    <source>
        <dbReference type="Proteomes" id="UP000510621"/>
    </source>
</evidence>
<proteinExistence type="predicted"/>
<dbReference type="KEGG" id="this:HZT40_02440"/>
<sequence length="77" mass="9263">MRGNFWIVTYAFIREHNAQFKLKTQCRLLGVSRSGYYEWLGQVGRNQRRQQQKAKLDQEVTRLFVLHKSRYGARQCL</sequence>
<reference evidence="1" key="1">
    <citation type="submission" date="2020-06" db="EMBL/GenBank/DDBJ databases">
        <title>Analysis procedures for assessing recovery of high quality, complete, closed genomes from Nanopore long read metagenome sequencing.</title>
        <authorList>
            <person name="Bessarab I."/>
            <person name="Arumugam K."/>
            <person name="Haryono M."/>
            <person name="Liu X."/>
            <person name="Roy S."/>
            <person name="Zuniga-Montanez R.E."/>
            <person name="Qiu G."/>
            <person name="Drautz-Moses D.I."/>
            <person name="Law Y.Y."/>
            <person name="Wuertz S."/>
            <person name="Lauro F.M."/>
            <person name="Huson D.H."/>
            <person name="Williams R.B."/>
        </authorList>
    </citation>
    <scope>NUCLEOTIDE SEQUENCE [LARGE SCALE GENOMIC DNA]</scope>
    <source>
        <strain evidence="1">SSD2</strain>
    </source>
</reference>
<organism evidence="1 2">
    <name type="scientific">Candidatus Thiothrix singaporensis</name>
    <dbReference type="NCBI Taxonomy" id="2799669"/>
    <lineage>
        <taxon>Bacteria</taxon>
        <taxon>Pseudomonadati</taxon>
        <taxon>Pseudomonadota</taxon>
        <taxon>Gammaproteobacteria</taxon>
        <taxon>Thiotrichales</taxon>
        <taxon>Thiotrichaceae</taxon>
        <taxon>Thiothrix</taxon>
    </lineage>
</organism>
<dbReference type="Proteomes" id="UP000510621">
    <property type="component" value="Chromosome"/>
</dbReference>
<keyword evidence="2" id="KW-1185">Reference proteome</keyword>
<name>A0A7L6ANL8_9GAMM</name>
<evidence type="ECO:0000313" key="1">
    <source>
        <dbReference type="EMBL" id="QLQ30660.1"/>
    </source>
</evidence>